<dbReference type="GO" id="GO:0046872">
    <property type="term" value="F:metal ion binding"/>
    <property type="evidence" value="ECO:0007669"/>
    <property type="project" value="UniProtKB-KW"/>
</dbReference>
<evidence type="ECO:0000256" key="4">
    <source>
        <dbReference type="ARBA" id="ARBA00022723"/>
    </source>
</evidence>
<evidence type="ECO:0000259" key="9">
    <source>
        <dbReference type="Pfam" id="PF00675"/>
    </source>
</evidence>
<evidence type="ECO:0000259" key="10">
    <source>
        <dbReference type="Pfam" id="PF05193"/>
    </source>
</evidence>
<reference evidence="11 12" key="1">
    <citation type="submission" date="2023-11" db="EMBL/GenBank/DDBJ databases">
        <authorList>
            <person name="Okamura Y."/>
        </authorList>
    </citation>
    <scope>NUCLEOTIDE SEQUENCE [LARGE SCALE GENOMIC DNA]</scope>
</reference>
<dbReference type="InterPro" id="IPR011765">
    <property type="entry name" value="Pept_M16_N"/>
</dbReference>
<evidence type="ECO:0000313" key="12">
    <source>
        <dbReference type="Proteomes" id="UP001497472"/>
    </source>
</evidence>
<keyword evidence="3" id="KW-0645">Protease</keyword>
<name>A0AAV1JXI8_9NEOP</name>
<evidence type="ECO:0000313" key="11">
    <source>
        <dbReference type="EMBL" id="CAK1554030.1"/>
    </source>
</evidence>
<keyword evidence="4" id="KW-0479">Metal-binding</keyword>
<dbReference type="Proteomes" id="UP001497472">
    <property type="component" value="Unassembled WGS sequence"/>
</dbReference>
<dbReference type="Gene3D" id="3.30.830.10">
    <property type="entry name" value="Metalloenzyme, LuxS/M16 peptidase-like"/>
    <property type="match status" value="2"/>
</dbReference>
<evidence type="ECO:0000256" key="5">
    <source>
        <dbReference type="ARBA" id="ARBA00022801"/>
    </source>
</evidence>
<dbReference type="GO" id="GO:0006627">
    <property type="term" value="P:protein processing involved in protein targeting to mitochondrion"/>
    <property type="evidence" value="ECO:0007669"/>
    <property type="project" value="TreeGrafter"/>
</dbReference>
<dbReference type="EMBL" id="CAVLEF010000265">
    <property type="protein sequence ID" value="CAK1554030.1"/>
    <property type="molecule type" value="Genomic_DNA"/>
</dbReference>
<feature type="domain" description="Peptidase M16 C-terminal" evidence="10">
    <location>
        <begin position="198"/>
        <end position="368"/>
    </location>
</feature>
<proteinExistence type="predicted"/>
<dbReference type="PANTHER" id="PTHR11851">
    <property type="entry name" value="METALLOPROTEASE"/>
    <property type="match status" value="1"/>
</dbReference>
<evidence type="ECO:0000256" key="8">
    <source>
        <dbReference type="ARBA" id="ARBA00023128"/>
    </source>
</evidence>
<keyword evidence="7" id="KW-0482">Metalloprotease</keyword>
<evidence type="ECO:0000256" key="7">
    <source>
        <dbReference type="ARBA" id="ARBA00023049"/>
    </source>
</evidence>
<dbReference type="InterPro" id="IPR007863">
    <property type="entry name" value="Peptidase_M16_C"/>
</dbReference>
<dbReference type="AlphaFoldDB" id="A0AAV1JXI8"/>
<evidence type="ECO:0000256" key="3">
    <source>
        <dbReference type="ARBA" id="ARBA00022670"/>
    </source>
</evidence>
<protein>
    <recommendedName>
        <fullName evidence="13">Mitochondrial processing peptidase beta subunit</fullName>
    </recommendedName>
</protein>
<feature type="domain" description="Peptidase M16 N-terminal" evidence="9">
    <location>
        <begin position="38"/>
        <end position="183"/>
    </location>
</feature>
<evidence type="ECO:0000256" key="2">
    <source>
        <dbReference type="ARBA" id="ARBA00004173"/>
    </source>
</evidence>
<accession>A0AAV1JXI8</accession>
<dbReference type="Pfam" id="PF05193">
    <property type="entry name" value="Peptidase_M16_C"/>
    <property type="match status" value="1"/>
</dbReference>
<dbReference type="PANTHER" id="PTHR11851:SF149">
    <property type="entry name" value="GH01077P"/>
    <property type="match status" value="1"/>
</dbReference>
<evidence type="ECO:0000256" key="1">
    <source>
        <dbReference type="ARBA" id="ARBA00001947"/>
    </source>
</evidence>
<organism evidence="11 12">
    <name type="scientific">Leptosia nina</name>
    <dbReference type="NCBI Taxonomy" id="320188"/>
    <lineage>
        <taxon>Eukaryota</taxon>
        <taxon>Metazoa</taxon>
        <taxon>Ecdysozoa</taxon>
        <taxon>Arthropoda</taxon>
        <taxon>Hexapoda</taxon>
        <taxon>Insecta</taxon>
        <taxon>Pterygota</taxon>
        <taxon>Neoptera</taxon>
        <taxon>Endopterygota</taxon>
        <taxon>Lepidoptera</taxon>
        <taxon>Glossata</taxon>
        <taxon>Ditrysia</taxon>
        <taxon>Papilionoidea</taxon>
        <taxon>Pieridae</taxon>
        <taxon>Pierinae</taxon>
        <taxon>Leptosia</taxon>
    </lineage>
</organism>
<dbReference type="InterPro" id="IPR011249">
    <property type="entry name" value="Metalloenz_LuxS/M16"/>
</dbReference>
<dbReference type="SUPFAM" id="SSF63411">
    <property type="entry name" value="LuxS/MPP-like metallohydrolase"/>
    <property type="match status" value="2"/>
</dbReference>
<evidence type="ECO:0000256" key="6">
    <source>
        <dbReference type="ARBA" id="ARBA00022833"/>
    </source>
</evidence>
<keyword evidence="8" id="KW-0496">Mitochondrion</keyword>
<comment type="subcellular location">
    <subcellularLocation>
        <location evidence="2">Mitochondrion</location>
    </subcellularLocation>
</comment>
<comment type="caution">
    <text evidence="11">The sequence shown here is derived from an EMBL/GenBank/DDBJ whole genome shotgun (WGS) entry which is preliminary data.</text>
</comment>
<sequence>MKTLRNILIANNSFRYHKRYVSKNTNIIKSELPNGLQVATEETSSPLACVSLFARVGPRFENHDTNGISHFIEHMAYRGFCTMNRDAIDKYLNDIGAKMSAATEREFQVFNALCPSDRASDVVAILAKIVTELELSDQEMDCERQNVVQEMVDLDRNPKAVMFDYLHKAAFQGTTLAQSVVGPSRNVKRFNRDCAFFYMKNNYHPLRLLLATSGGVSHSSISQAACQYFGNMVCEGDEAAFGPRRFTSGRVLYRDDSMPFAHVAYAVEAPGMKSFDYYPLLVAKNLVGAWDKSQGGKDRHAAYLAQAAASANLCEKFESFYIAYSDVGLWGVYFVAPKMAIEDMIYNIQSVWMSLCNTMCRGDIDRAICATKLELAKRVDGAINSSYDIGAQFMLKNERTQLSSMYEELSHLNAKSVMDVADSYIYNRPLVIAGVGPTEAIPDFNRSQAGQYWLRL</sequence>
<gene>
    <name evidence="11" type="ORF">LNINA_LOCUS12980</name>
</gene>
<keyword evidence="5" id="KW-0378">Hydrolase</keyword>
<keyword evidence="6" id="KW-0862">Zinc</keyword>
<dbReference type="GO" id="GO:0005739">
    <property type="term" value="C:mitochondrion"/>
    <property type="evidence" value="ECO:0007669"/>
    <property type="project" value="UniProtKB-SubCell"/>
</dbReference>
<evidence type="ECO:0008006" key="13">
    <source>
        <dbReference type="Google" id="ProtNLM"/>
    </source>
</evidence>
<keyword evidence="12" id="KW-1185">Reference proteome</keyword>
<comment type="cofactor">
    <cofactor evidence="1">
        <name>Zn(2+)</name>
        <dbReference type="ChEBI" id="CHEBI:29105"/>
    </cofactor>
</comment>
<dbReference type="InterPro" id="IPR050361">
    <property type="entry name" value="MPP/UQCRC_Complex"/>
</dbReference>
<dbReference type="Pfam" id="PF00675">
    <property type="entry name" value="Peptidase_M16"/>
    <property type="match status" value="1"/>
</dbReference>
<dbReference type="GO" id="GO:0004222">
    <property type="term" value="F:metalloendopeptidase activity"/>
    <property type="evidence" value="ECO:0007669"/>
    <property type="project" value="TreeGrafter"/>
</dbReference>